<dbReference type="Pfam" id="PF20206">
    <property type="entry name" value="Tra1_ring"/>
    <property type="match status" value="1"/>
</dbReference>
<dbReference type="STRING" id="81972.D7LXX7"/>
<evidence type="ECO:0000313" key="2">
    <source>
        <dbReference type="Proteomes" id="UP000008694"/>
    </source>
</evidence>
<dbReference type="Proteomes" id="UP000008694">
    <property type="component" value="Unassembled WGS sequence"/>
</dbReference>
<reference evidence="2" key="1">
    <citation type="journal article" date="2011" name="Nat. Genet.">
        <title>The Arabidopsis lyrata genome sequence and the basis of rapid genome size change.</title>
        <authorList>
            <person name="Hu T.T."/>
            <person name="Pattyn P."/>
            <person name="Bakker E.G."/>
            <person name="Cao J."/>
            <person name="Cheng J.-F."/>
            <person name="Clark R.M."/>
            <person name="Fahlgren N."/>
            <person name="Fawcett J.A."/>
            <person name="Grimwood J."/>
            <person name="Gundlach H."/>
            <person name="Haberer G."/>
            <person name="Hollister J.D."/>
            <person name="Ossowski S."/>
            <person name="Ottilar R.P."/>
            <person name="Salamov A.A."/>
            <person name="Schneeberger K."/>
            <person name="Spannagl M."/>
            <person name="Wang X."/>
            <person name="Yang L."/>
            <person name="Nasrallah M.E."/>
            <person name="Bergelson J."/>
            <person name="Carrington J.C."/>
            <person name="Gaut B.S."/>
            <person name="Schmutz J."/>
            <person name="Mayer K.F.X."/>
            <person name="Van de Peer Y."/>
            <person name="Grigoriev I.V."/>
            <person name="Nordborg M."/>
            <person name="Weigel D."/>
            <person name="Guo Y.-L."/>
        </authorList>
    </citation>
    <scope>NUCLEOTIDE SEQUENCE [LARGE SCALE GENOMIC DNA]</scope>
    <source>
        <strain evidence="2">cv. MN47</strain>
    </source>
</reference>
<dbReference type="AlphaFoldDB" id="D7LXX7"/>
<organism evidence="2">
    <name type="scientific">Arabidopsis lyrata subsp. lyrata</name>
    <name type="common">Lyre-leaved rock-cress</name>
    <dbReference type="NCBI Taxonomy" id="81972"/>
    <lineage>
        <taxon>Eukaryota</taxon>
        <taxon>Viridiplantae</taxon>
        <taxon>Streptophyta</taxon>
        <taxon>Embryophyta</taxon>
        <taxon>Tracheophyta</taxon>
        <taxon>Spermatophyta</taxon>
        <taxon>Magnoliopsida</taxon>
        <taxon>eudicotyledons</taxon>
        <taxon>Gunneridae</taxon>
        <taxon>Pentapetalae</taxon>
        <taxon>rosids</taxon>
        <taxon>malvids</taxon>
        <taxon>Brassicales</taxon>
        <taxon>Brassicaceae</taxon>
        <taxon>Camelineae</taxon>
        <taxon>Arabidopsis</taxon>
    </lineage>
</organism>
<feature type="non-terminal residue" evidence="1">
    <location>
        <position position="1"/>
    </location>
</feature>
<dbReference type="Gramene" id="Al_scaffold_0006_3099">
    <property type="protein sequence ID" value="Al_scaffold_0006_3099"/>
    <property type="gene ID" value="Al_scaffold_0006_3099"/>
</dbReference>
<protein>
    <submittedName>
        <fullName evidence="1">Predicted protein</fullName>
    </submittedName>
</protein>
<name>D7LXX7_ARALL</name>
<keyword evidence="2" id="KW-1185">Reference proteome</keyword>
<dbReference type="EMBL" id="GL348718">
    <property type="protein sequence ID" value="EFH48728.1"/>
    <property type="molecule type" value="Genomic_DNA"/>
</dbReference>
<proteinExistence type="predicted"/>
<dbReference type="HOGENOM" id="CLU_2216619_0_0_1"/>
<dbReference type="InterPro" id="IPR046805">
    <property type="entry name" value="Tra1_ring"/>
</dbReference>
<accession>D7LXX7</accession>
<evidence type="ECO:0000313" key="1">
    <source>
        <dbReference type="EMBL" id="EFH48728.1"/>
    </source>
</evidence>
<sequence>LEILGTEKSDNTVKRKRGDPKVLTSLNRLRTACIELLCTTMAWTDFRTQTHNELRAKIISMFFKSLTCRAPEIVAVAKEGLRQVINQQRMPKELLQSSLRPILDCFR</sequence>
<dbReference type="eggNOG" id="KOG0889">
    <property type="taxonomic scope" value="Eukaryota"/>
</dbReference>
<gene>
    <name evidence="1" type="ORF">ARALYDRAFT_663034</name>
</gene>